<gene>
    <name evidence="1" type="ORF">ANE_LOCUS15670</name>
</gene>
<dbReference type="Proteomes" id="UP000489600">
    <property type="component" value="Unassembled WGS sequence"/>
</dbReference>
<dbReference type="EMBL" id="CABITT030000005">
    <property type="protein sequence ID" value="VVB05226.1"/>
    <property type="molecule type" value="Genomic_DNA"/>
</dbReference>
<accession>A0A565BV44</accession>
<name>A0A565BV44_9BRAS</name>
<organism evidence="1 2">
    <name type="scientific">Arabis nemorensis</name>
    <dbReference type="NCBI Taxonomy" id="586526"/>
    <lineage>
        <taxon>Eukaryota</taxon>
        <taxon>Viridiplantae</taxon>
        <taxon>Streptophyta</taxon>
        <taxon>Embryophyta</taxon>
        <taxon>Tracheophyta</taxon>
        <taxon>Spermatophyta</taxon>
        <taxon>Magnoliopsida</taxon>
        <taxon>eudicotyledons</taxon>
        <taxon>Gunneridae</taxon>
        <taxon>Pentapetalae</taxon>
        <taxon>rosids</taxon>
        <taxon>malvids</taxon>
        <taxon>Brassicales</taxon>
        <taxon>Brassicaceae</taxon>
        <taxon>Arabideae</taxon>
        <taxon>Arabis</taxon>
    </lineage>
</organism>
<protein>
    <submittedName>
        <fullName evidence="1">Uncharacterized protein</fullName>
    </submittedName>
</protein>
<sequence>MTSNSDLNLMKNSMTISLKARRMYVKYSSRLGQENTLLIKEKQHLEAHIKSVQVELHAEKKLSEENVSLMKEKLIMATKTDLLEKELHAEKEVYAQIQAKLDLQYKKIHMFARAKQLDKILSYGRTEKSHRGLGYTGIGMDTSKPYVTSSGKG</sequence>
<keyword evidence="2" id="KW-1185">Reference proteome</keyword>
<evidence type="ECO:0000313" key="1">
    <source>
        <dbReference type="EMBL" id="VVB05226.1"/>
    </source>
</evidence>
<proteinExistence type="predicted"/>
<comment type="caution">
    <text evidence="1">The sequence shown here is derived from an EMBL/GenBank/DDBJ whole genome shotgun (WGS) entry which is preliminary data.</text>
</comment>
<evidence type="ECO:0000313" key="2">
    <source>
        <dbReference type="Proteomes" id="UP000489600"/>
    </source>
</evidence>
<dbReference type="AlphaFoldDB" id="A0A565BV44"/>
<dbReference type="OrthoDB" id="1113820at2759"/>
<reference evidence="1" key="1">
    <citation type="submission" date="2019-07" db="EMBL/GenBank/DDBJ databases">
        <authorList>
            <person name="Dittberner H."/>
        </authorList>
    </citation>
    <scope>NUCLEOTIDE SEQUENCE [LARGE SCALE GENOMIC DNA]</scope>
</reference>